<dbReference type="Pfam" id="PF00293">
    <property type="entry name" value="NUDIX"/>
    <property type="match status" value="1"/>
</dbReference>
<dbReference type="InterPro" id="IPR015797">
    <property type="entry name" value="NUDIX_hydrolase-like_dom_sf"/>
</dbReference>
<evidence type="ECO:0000313" key="6">
    <source>
        <dbReference type="Proteomes" id="UP000252707"/>
    </source>
</evidence>
<comment type="similarity">
    <text evidence="3">Belongs to the Nudix hydrolase family.</text>
</comment>
<dbReference type="PRINTS" id="PR00502">
    <property type="entry name" value="NUDIXFAMILY"/>
</dbReference>
<gene>
    <name evidence="5" type="ORF">DFQ59_103213</name>
</gene>
<dbReference type="GO" id="GO:0006754">
    <property type="term" value="P:ATP biosynthetic process"/>
    <property type="evidence" value="ECO:0007669"/>
    <property type="project" value="TreeGrafter"/>
</dbReference>
<protein>
    <submittedName>
        <fullName evidence="5">NUDIX domain-containing protein</fullName>
    </submittedName>
</protein>
<dbReference type="Proteomes" id="UP000252707">
    <property type="component" value="Unassembled WGS sequence"/>
</dbReference>
<dbReference type="PROSITE" id="PS51462">
    <property type="entry name" value="NUDIX"/>
    <property type="match status" value="1"/>
</dbReference>
<dbReference type="InterPro" id="IPR020476">
    <property type="entry name" value="Nudix_hydrolase"/>
</dbReference>
<dbReference type="SUPFAM" id="SSF55811">
    <property type="entry name" value="Nudix"/>
    <property type="match status" value="1"/>
</dbReference>
<dbReference type="GO" id="GO:0004081">
    <property type="term" value="F:bis(5'-nucleosyl)-tetraphosphatase (asymmetrical) activity"/>
    <property type="evidence" value="ECO:0007669"/>
    <property type="project" value="TreeGrafter"/>
</dbReference>
<feature type="domain" description="Nudix hydrolase" evidence="4">
    <location>
        <begin position="4"/>
        <end position="135"/>
    </location>
</feature>
<evidence type="ECO:0000313" key="5">
    <source>
        <dbReference type="EMBL" id="RCX31247.1"/>
    </source>
</evidence>
<accession>A0A369CFB7</accession>
<dbReference type="Gene3D" id="3.90.79.10">
    <property type="entry name" value="Nucleoside Triphosphate Pyrophosphohydrolase"/>
    <property type="match status" value="1"/>
</dbReference>
<dbReference type="InterPro" id="IPR020084">
    <property type="entry name" value="NUDIX_hydrolase_CS"/>
</dbReference>
<comment type="caution">
    <text evidence="5">The sequence shown here is derived from an EMBL/GenBank/DDBJ whole genome shotgun (WGS) entry which is preliminary data.</text>
</comment>
<organism evidence="5 6">
    <name type="scientific">Thioalbus denitrificans</name>
    <dbReference type="NCBI Taxonomy" id="547122"/>
    <lineage>
        <taxon>Bacteria</taxon>
        <taxon>Pseudomonadati</taxon>
        <taxon>Pseudomonadota</taxon>
        <taxon>Gammaproteobacteria</taxon>
        <taxon>Chromatiales</taxon>
        <taxon>Ectothiorhodospiraceae</taxon>
        <taxon>Thioalbus</taxon>
    </lineage>
</organism>
<dbReference type="RefSeq" id="WP_114279426.1">
    <property type="nucleotide sequence ID" value="NZ_QPJY01000003.1"/>
</dbReference>
<name>A0A369CFB7_9GAMM</name>
<dbReference type="EMBL" id="QPJY01000003">
    <property type="protein sequence ID" value="RCX31247.1"/>
    <property type="molecule type" value="Genomic_DNA"/>
</dbReference>
<dbReference type="InterPro" id="IPR000086">
    <property type="entry name" value="NUDIX_hydrolase_dom"/>
</dbReference>
<dbReference type="AlphaFoldDB" id="A0A369CFB7"/>
<comment type="cofactor">
    <cofactor evidence="1">
        <name>Mg(2+)</name>
        <dbReference type="ChEBI" id="CHEBI:18420"/>
    </cofactor>
</comment>
<keyword evidence="6" id="KW-1185">Reference proteome</keyword>
<dbReference type="InterPro" id="IPR051325">
    <property type="entry name" value="Nudix_hydrolase_domain"/>
</dbReference>
<reference evidence="5 6" key="1">
    <citation type="submission" date="2018-07" db="EMBL/GenBank/DDBJ databases">
        <title>Genomic Encyclopedia of Type Strains, Phase IV (KMG-IV): sequencing the most valuable type-strain genomes for metagenomic binning, comparative biology and taxonomic classification.</title>
        <authorList>
            <person name="Goeker M."/>
        </authorList>
    </citation>
    <scope>NUCLEOTIDE SEQUENCE [LARGE SCALE GENOMIC DNA]</scope>
    <source>
        <strain evidence="5 6">DSM 26407</strain>
    </source>
</reference>
<dbReference type="PROSITE" id="PS00893">
    <property type="entry name" value="NUDIX_BOX"/>
    <property type="match status" value="1"/>
</dbReference>
<evidence type="ECO:0000256" key="1">
    <source>
        <dbReference type="ARBA" id="ARBA00001946"/>
    </source>
</evidence>
<dbReference type="PANTHER" id="PTHR21340:SF0">
    <property type="entry name" value="BIS(5'-NUCLEOSYL)-TETRAPHOSPHATASE [ASYMMETRICAL]"/>
    <property type="match status" value="1"/>
</dbReference>
<evidence type="ECO:0000259" key="4">
    <source>
        <dbReference type="PROSITE" id="PS51462"/>
    </source>
</evidence>
<dbReference type="GO" id="GO:0006167">
    <property type="term" value="P:AMP biosynthetic process"/>
    <property type="evidence" value="ECO:0007669"/>
    <property type="project" value="TreeGrafter"/>
</dbReference>
<evidence type="ECO:0000256" key="3">
    <source>
        <dbReference type="RuleBase" id="RU003476"/>
    </source>
</evidence>
<dbReference type="OrthoDB" id="7066556at2"/>
<keyword evidence="2 3" id="KW-0378">Hydrolase</keyword>
<sequence>MGPVHILSAGVVVVRRWPDGWRFLLLRAWGNWDFPKGEVEAGEVPLAAARREVAEETGLTELGFRWGEGWFETAPYGRGKVARYYLAEARQGEVTLPLNPGLGRAEHHEYRWVAGDAAGQLLPARLQPALEWARATLRREGGTESTPVHEPDS</sequence>
<dbReference type="PANTHER" id="PTHR21340">
    <property type="entry name" value="DIADENOSINE 5,5-P1,P4-TETRAPHOSPHATE PYROPHOSPHOHYDROLASE MUTT"/>
    <property type="match status" value="1"/>
</dbReference>
<proteinExistence type="inferred from homology"/>
<evidence type="ECO:0000256" key="2">
    <source>
        <dbReference type="ARBA" id="ARBA00022801"/>
    </source>
</evidence>